<evidence type="ECO:0000313" key="4">
    <source>
        <dbReference type="EMBL" id="KZP09782.1"/>
    </source>
</evidence>
<feature type="domain" description="Nephrocystin 3-like N-terminal" evidence="3">
    <location>
        <begin position="478"/>
        <end position="582"/>
    </location>
</feature>
<dbReference type="Pfam" id="PF24883">
    <property type="entry name" value="NPHP3_N"/>
    <property type="match status" value="1"/>
</dbReference>
<dbReference type="EMBL" id="KV417692">
    <property type="protein sequence ID" value="KZP09782.1"/>
    <property type="molecule type" value="Genomic_DNA"/>
</dbReference>
<dbReference type="AlphaFoldDB" id="A0A165YPN1"/>
<name>A0A165YPN1_9AGAM</name>
<evidence type="ECO:0000313" key="5">
    <source>
        <dbReference type="Proteomes" id="UP000076532"/>
    </source>
</evidence>
<organism evidence="4 5">
    <name type="scientific">Athelia psychrophila</name>
    <dbReference type="NCBI Taxonomy" id="1759441"/>
    <lineage>
        <taxon>Eukaryota</taxon>
        <taxon>Fungi</taxon>
        <taxon>Dikarya</taxon>
        <taxon>Basidiomycota</taxon>
        <taxon>Agaricomycotina</taxon>
        <taxon>Agaricomycetes</taxon>
        <taxon>Agaricomycetidae</taxon>
        <taxon>Atheliales</taxon>
        <taxon>Atheliaceae</taxon>
        <taxon>Athelia</taxon>
    </lineage>
</organism>
<dbReference type="OrthoDB" id="5967843at2759"/>
<feature type="compositionally biased region" description="Basic and acidic residues" evidence="2">
    <location>
        <begin position="229"/>
        <end position="239"/>
    </location>
</feature>
<evidence type="ECO:0000256" key="1">
    <source>
        <dbReference type="ARBA" id="ARBA00022737"/>
    </source>
</evidence>
<dbReference type="InterPro" id="IPR056884">
    <property type="entry name" value="NPHP3-like_N"/>
</dbReference>
<proteinExistence type="predicted"/>
<evidence type="ECO:0000256" key="2">
    <source>
        <dbReference type="SAM" id="MobiDB-lite"/>
    </source>
</evidence>
<reference evidence="4 5" key="1">
    <citation type="journal article" date="2016" name="Mol. Biol. Evol.">
        <title>Comparative Genomics of Early-Diverging Mushroom-Forming Fungi Provides Insights into the Origins of Lignocellulose Decay Capabilities.</title>
        <authorList>
            <person name="Nagy L.G."/>
            <person name="Riley R."/>
            <person name="Tritt A."/>
            <person name="Adam C."/>
            <person name="Daum C."/>
            <person name="Floudas D."/>
            <person name="Sun H."/>
            <person name="Yadav J.S."/>
            <person name="Pangilinan J."/>
            <person name="Larsson K.H."/>
            <person name="Matsuura K."/>
            <person name="Barry K."/>
            <person name="Labutti K."/>
            <person name="Kuo R."/>
            <person name="Ohm R.A."/>
            <person name="Bhattacharya S.S."/>
            <person name="Shirouzu T."/>
            <person name="Yoshinaga Y."/>
            <person name="Martin F.M."/>
            <person name="Grigoriev I.V."/>
            <person name="Hibbett D.S."/>
        </authorList>
    </citation>
    <scope>NUCLEOTIDE SEQUENCE [LARGE SCALE GENOMIC DNA]</scope>
    <source>
        <strain evidence="4 5">CBS 109695</strain>
    </source>
</reference>
<sequence>MILSSRSFSLKRATTADIPDLNRIFTEAVSDDNDTMLKYLHEPDPRGAKYAMMKGALDPYMSKPGKCTVMKAVIPRDWLEKPDEEEVKASIPAKEEEGRYEIEAAVDNTPEKIKHLAEPPPALPCPTTTIASTKSIVFIRIICISTVTRYWWQTPAAQAWVWATATGNGDIHSKTHAFTVALADASYVCVCGYRCARRAGRSAYAVGVRSRSIGERRDSEVNMADEEIGENRETGKNAEPEEDEEQAGIWHQKGMRARARIEFKVRDDTGAGGHGRRGREHPGAETMHMLARTLGGVIVSSSGPSAEAAEERICHAKDQDAPTTEVPPIMMRRVWNLRMGRQVLVTSPQATAKRHAPPIQSTSFVDTLCVLGTRPDTMYRAVLHATAAEAFGDIGGAKTCMGRARTSSDMDALTSYEEARTAQCCAAAIERMIKREGVSRLGSIGLYPDFVVPDAGYQGSGPRSRCLKGTREAVIGKILDWKDDIDGSSIRSVSGPAGFGKSAVAQTIAQLCATNGTLVASFFFLRGAGGRSDFGRFITTLAFQITQSVPETKPTIEKALRDDPTIVYQYIANQLQKLVLSPMMALAATLIGIIASTGSSGALPFRWLLTSRREGHIQQAFATNKSPANTTSVTLEDFDAALDIAKNLKHRFSIILEQNPRLMKGVPLPWPSDEDLPDFITDEKGHPQQKLKSVLSLHAGLNPLYDQVLRAVPDVTRFRGVLTTPMVLQAQPSINTLANLLQLDVEAMLTETC</sequence>
<keyword evidence="1" id="KW-0677">Repeat</keyword>
<accession>A0A165YPN1</accession>
<feature type="region of interest" description="Disordered" evidence="2">
    <location>
        <begin position="224"/>
        <end position="249"/>
    </location>
</feature>
<dbReference type="Proteomes" id="UP000076532">
    <property type="component" value="Unassembled WGS sequence"/>
</dbReference>
<protein>
    <recommendedName>
        <fullName evidence="3">Nephrocystin 3-like N-terminal domain-containing protein</fullName>
    </recommendedName>
</protein>
<keyword evidence="5" id="KW-1185">Reference proteome</keyword>
<evidence type="ECO:0000259" key="3">
    <source>
        <dbReference type="Pfam" id="PF24883"/>
    </source>
</evidence>
<gene>
    <name evidence="4" type="ORF">FIBSPDRAFT_963646</name>
</gene>